<evidence type="ECO:0000256" key="6">
    <source>
        <dbReference type="SAM" id="Phobius"/>
    </source>
</evidence>
<dbReference type="NCBIfam" id="TIGR03057">
    <property type="entry name" value="xxxLxxG_by_4"/>
    <property type="match status" value="5"/>
</dbReference>
<feature type="transmembrane region" description="Helical" evidence="6">
    <location>
        <begin position="550"/>
        <end position="574"/>
    </location>
</feature>
<dbReference type="RefSeq" id="WP_185136868.1">
    <property type="nucleotide sequence ID" value="NZ_JACJVR010000060.1"/>
</dbReference>
<feature type="domain" description="ABC-2 type transporter transmembrane" evidence="7">
    <location>
        <begin position="468"/>
        <end position="683"/>
    </location>
</feature>
<dbReference type="Gene3D" id="3.40.1710.10">
    <property type="entry name" value="abc type-2 transporter like domain"/>
    <property type="match status" value="1"/>
</dbReference>
<dbReference type="AlphaFoldDB" id="A0A841U4B1"/>
<evidence type="ECO:0000256" key="3">
    <source>
        <dbReference type="ARBA" id="ARBA00022989"/>
    </source>
</evidence>
<protein>
    <submittedName>
        <fullName evidence="8">YhgE/Pip domain-containing protein</fullName>
    </submittedName>
</protein>
<dbReference type="GO" id="GO:0140359">
    <property type="term" value="F:ABC-type transporter activity"/>
    <property type="evidence" value="ECO:0007669"/>
    <property type="project" value="InterPro"/>
</dbReference>
<accession>A0A841U4B1</accession>
<dbReference type="InterPro" id="IPR013525">
    <property type="entry name" value="ABC2_TM"/>
</dbReference>
<keyword evidence="3 6" id="KW-1133">Transmembrane helix</keyword>
<dbReference type="Proteomes" id="UP000553776">
    <property type="component" value="Unassembled WGS sequence"/>
</dbReference>
<feature type="transmembrane region" description="Helical" evidence="6">
    <location>
        <begin position="25"/>
        <end position="48"/>
    </location>
</feature>
<evidence type="ECO:0000256" key="1">
    <source>
        <dbReference type="ARBA" id="ARBA00004141"/>
    </source>
</evidence>
<evidence type="ECO:0000256" key="2">
    <source>
        <dbReference type="ARBA" id="ARBA00022692"/>
    </source>
</evidence>
<dbReference type="EMBL" id="JACJVR010000060">
    <property type="protein sequence ID" value="MBB6692880.1"/>
    <property type="molecule type" value="Genomic_DNA"/>
</dbReference>
<feature type="compositionally biased region" description="Basic and acidic residues" evidence="5">
    <location>
        <begin position="460"/>
        <end position="471"/>
    </location>
</feature>
<dbReference type="GO" id="GO:0016020">
    <property type="term" value="C:membrane"/>
    <property type="evidence" value="ECO:0007669"/>
    <property type="project" value="UniProtKB-SubCell"/>
</dbReference>
<dbReference type="Pfam" id="PF12698">
    <property type="entry name" value="ABC2_membrane_3"/>
    <property type="match status" value="2"/>
</dbReference>
<dbReference type="InterPro" id="IPR017501">
    <property type="entry name" value="Phage_infect_YhgE_C"/>
</dbReference>
<feature type="transmembrane region" description="Helical" evidence="6">
    <location>
        <begin position="668"/>
        <end position="688"/>
    </location>
</feature>
<proteinExistence type="predicted"/>
<organism evidence="8 9">
    <name type="scientific">Cohnella xylanilytica</name>
    <dbReference type="NCBI Taxonomy" id="557555"/>
    <lineage>
        <taxon>Bacteria</taxon>
        <taxon>Bacillati</taxon>
        <taxon>Bacillota</taxon>
        <taxon>Bacilli</taxon>
        <taxon>Bacillales</taxon>
        <taxon>Paenibacillaceae</taxon>
        <taxon>Cohnella</taxon>
    </lineage>
</organism>
<feature type="transmembrane region" description="Helical" evidence="6">
    <location>
        <begin position="610"/>
        <end position="627"/>
    </location>
</feature>
<dbReference type="PANTHER" id="PTHR43077:SF5">
    <property type="entry name" value="PHAGE INFECTION PROTEIN"/>
    <property type="match status" value="1"/>
</dbReference>
<keyword evidence="9" id="KW-1185">Reference proteome</keyword>
<name>A0A841U4B1_9BACL</name>
<comment type="subcellular location">
    <subcellularLocation>
        <location evidence="1">Membrane</location>
        <topology evidence="1">Multi-pass membrane protein</topology>
    </subcellularLocation>
</comment>
<dbReference type="NCBIfam" id="TIGR03062">
    <property type="entry name" value="pip_yhgE_Cterm"/>
    <property type="match status" value="1"/>
</dbReference>
<evidence type="ECO:0000259" key="7">
    <source>
        <dbReference type="Pfam" id="PF12698"/>
    </source>
</evidence>
<gene>
    <name evidence="8" type="ORF">H7B90_15830</name>
</gene>
<feature type="transmembrane region" description="Helical" evidence="6">
    <location>
        <begin position="580"/>
        <end position="603"/>
    </location>
</feature>
<evidence type="ECO:0000256" key="4">
    <source>
        <dbReference type="ARBA" id="ARBA00023136"/>
    </source>
</evidence>
<feature type="domain" description="ABC-2 type transporter transmembrane" evidence="7">
    <location>
        <begin position="33"/>
        <end position="163"/>
    </location>
</feature>
<comment type="caution">
    <text evidence="8">The sequence shown here is derived from an EMBL/GenBank/DDBJ whole genome shotgun (WGS) entry which is preliminary data.</text>
</comment>
<dbReference type="InterPro" id="IPR023908">
    <property type="entry name" value="xxxLxxG_rpt"/>
</dbReference>
<dbReference type="InterPro" id="IPR017500">
    <property type="entry name" value="Phage_infect_YhgE_N"/>
</dbReference>
<reference evidence="8 9" key="1">
    <citation type="submission" date="2020-08" db="EMBL/GenBank/DDBJ databases">
        <title>Cohnella phylogeny.</title>
        <authorList>
            <person name="Dunlap C."/>
        </authorList>
    </citation>
    <scope>NUCLEOTIDE SEQUENCE [LARGE SCALE GENOMIC DNA]</scope>
    <source>
        <strain evidence="8 9">DSM 25239</strain>
    </source>
</reference>
<feature type="region of interest" description="Disordered" evidence="5">
    <location>
        <begin position="446"/>
        <end position="483"/>
    </location>
</feature>
<dbReference type="PANTHER" id="PTHR43077">
    <property type="entry name" value="TRANSPORT PERMEASE YVFS-RELATED"/>
    <property type="match status" value="1"/>
</dbReference>
<dbReference type="NCBIfam" id="TIGR03061">
    <property type="entry name" value="pip_yhgE_Nterm"/>
    <property type="match status" value="1"/>
</dbReference>
<feature type="transmembrane region" description="Helical" evidence="6">
    <location>
        <begin position="513"/>
        <end position="530"/>
    </location>
</feature>
<keyword evidence="4 6" id="KW-0472">Membrane</keyword>
<evidence type="ECO:0000256" key="5">
    <source>
        <dbReference type="SAM" id="MobiDB-lite"/>
    </source>
</evidence>
<sequence>MKRERNARAGAIRGEFRRLTGSKMAMLSMVGLMVIPLLYSGMLIGAFWDPYGKLEDLPVAVVNEDKGAQMDGKSLQVGQDLVEELKDNKDFKWTFTDEKEALEGLRDHRYSLAFVIPEDFSRKATTLKDETPEPANIEYYVDDGYNYLSSRIGAEASEALKTKVGHAVTKAYADAMFESVGQAADGFREAADGASKLTDGAKEAEEGARRLHDNLAKLASGATQVQQGVGQLSAGASKLASGAKTVSSGSVSLADGLKQLAAGGGQLAGGAAQAAEAAAKLSAGAGKLAASGETLAAGAESAKAGGASLSDGANKLAAGLKQYAEAHGGMADDAAFQQLLAAAESVASGAAQVKDGTAAVADGAGRLAAGQKELAQGASALPAGVSKLETGLATLSGKLAEASGGASKLATGAGELAAGAESLRAGLGAAGSGLLQVTDGSAKLTDGSKTLEGGLNKLQDGSKELSDKLGDASRQASEVKGTDKQSEMFSDPIAVEEHKLADIPNYGTGMTPYFLSLGLYVGVLMSTIIIPLRDAAGEVRSGFRWYLSKLLLFAPLVLLQAVLVDTVLIAGIGLDVPNVPLFYGVSVAIGLTFMTIVQFFVTLADTVGRFIAVVLLTLQLASSAGTYPSELLPGWLQTIGDWMPMTYAIRAMRLTLAGGDGSEIAANLWTLAIYAVAFIALTLVLFAVRGRHADRYLAPEAGALNGGASANA</sequence>
<dbReference type="InterPro" id="IPR051328">
    <property type="entry name" value="T7SS_ABC-Transporter"/>
</dbReference>
<evidence type="ECO:0000313" key="8">
    <source>
        <dbReference type="EMBL" id="MBB6692880.1"/>
    </source>
</evidence>
<evidence type="ECO:0000313" key="9">
    <source>
        <dbReference type="Proteomes" id="UP000553776"/>
    </source>
</evidence>
<keyword evidence="2 6" id="KW-0812">Transmembrane</keyword>